<gene>
    <name evidence="2" type="ORF">G7034_11165</name>
</gene>
<accession>A0A967AEJ4</accession>
<keyword evidence="3" id="KW-1185">Reference proteome</keyword>
<evidence type="ECO:0000313" key="3">
    <source>
        <dbReference type="Proteomes" id="UP000643701"/>
    </source>
</evidence>
<dbReference type="SUPFAM" id="SSF52540">
    <property type="entry name" value="P-loop containing nucleoside triphosphate hydrolases"/>
    <property type="match status" value="1"/>
</dbReference>
<reference evidence="2" key="1">
    <citation type="submission" date="2020-03" db="EMBL/GenBank/DDBJ databases">
        <title>Psychroflexus Maritimus sp. nov., isolate from marine sediment.</title>
        <authorList>
            <person name="Zhong Y.-L."/>
        </authorList>
    </citation>
    <scope>NUCLEOTIDE SEQUENCE</scope>
    <source>
        <strain evidence="2">C1</strain>
    </source>
</reference>
<comment type="caution">
    <text evidence="2">The sequence shown here is derived from an EMBL/GenBank/DDBJ whole genome shotgun (WGS) entry which is preliminary data.</text>
</comment>
<evidence type="ECO:0000313" key="2">
    <source>
        <dbReference type="EMBL" id="NGZ90807.1"/>
    </source>
</evidence>
<dbReference type="InterPro" id="IPR011604">
    <property type="entry name" value="PDDEXK-like_dom_sf"/>
</dbReference>
<dbReference type="Gene3D" id="3.90.320.10">
    <property type="match status" value="1"/>
</dbReference>
<dbReference type="InterPro" id="IPR011335">
    <property type="entry name" value="Restrct_endonuc-II-like"/>
</dbReference>
<dbReference type="InterPro" id="IPR027417">
    <property type="entry name" value="P-loop_NTPase"/>
</dbReference>
<dbReference type="SUPFAM" id="SSF52980">
    <property type="entry name" value="Restriction endonuclease-like"/>
    <property type="match status" value="1"/>
</dbReference>
<dbReference type="Proteomes" id="UP000643701">
    <property type="component" value="Unassembled WGS sequence"/>
</dbReference>
<protein>
    <submittedName>
        <fullName evidence="2">PD-(D/E)XK nuclease family protein</fullName>
    </submittedName>
</protein>
<dbReference type="InterPro" id="IPR038726">
    <property type="entry name" value="PDDEXK_AddAB-type"/>
</dbReference>
<dbReference type="EMBL" id="JAANAS010000105">
    <property type="protein sequence ID" value="NGZ90807.1"/>
    <property type="molecule type" value="Genomic_DNA"/>
</dbReference>
<evidence type="ECO:0000259" key="1">
    <source>
        <dbReference type="Pfam" id="PF12705"/>
    </source>
</evidence>
<dbReference type="AlphaFoldDB" id="A0A967AEJ4"/>
<proteinExistence type="predicted"/>
<feature type="domain" description="PD-(D/E)XK endonuclease-like" evidence="1">
    <location>
        <begin position="647"/>
        <end position="913"/>
    </location>
</feature>
<organism evidence="2 3">
    <name type="scientific">Psychroflexus maritimus</name>
    <dbReference type="NCBI Taxonomy" id="2714865"/>
    <lineage>
        <taxon>Bacteria</taxon>
        <taxon>Pseudomonadati</taxon>
        <taxon>Bacteroidota</taxon>
        <taxon>Flavobacteriia</taxon>
        <taxon>Flavobacteriales</taxon>
        <taxon>Flavobacteriaceae</taxon>
        <taxon>Psychroflexus</taxon>
    </lineage>
</organism>
<name>A0A967AEJ4_9FLAO</name>
<dbReference type="RefSeq" id="WP_166401040.1">
    <property type="nucleotide sequence ID" value="NZ_JAANAS010000105.1"/>
</dbReference>
<sequence>MNFTITRRDMQSFIDYYIEKHAPKLDDLQHYTFVLPSRRAIGFFKRRLLTHFNAPFLMPNIFSIEDFIEEIAEVQIIDSLKTSFAFFEVYQDLTPPNKQETFDVVYNWSQSLLGDFNEIDRFNIDASQFFGNLKAIKEIERFGGNNATELVKNYYEFWNQLPTYYHSLRKNLSEKNQAYQGMAYQLALQKLPDYLKQRTEKIHFIGFNALNQCEEEIFKTAMQDQKAEVFWDIDQYFWENKNFPVHYFMQQHQERWLSKLGRNIQASSNLFVQKKAISIVGTPRKVGQVKFVGQILNELNQEELGKTAIVLADENLLQPLLNAIPDHIKEVNITMGQALGQTPLASFFEILLKIHQQDQTQLFYKDVLQLLAHPILKQAFSKDFQIVETHFKNENVLVISSKELLQLSAKTSAAYQKLIRLLFNQLATSPASFLKMTTDVCLFLKAFQQENKLQLAYLFSFYSLFQKLINVTEEHDYIDNLGSLKQIYQDALQSETLDFKGYPDRGLQIMGVLETRVLDFENLIFIGVNEGVLPAGKSQNSFIPFDLKISYKLPTYKEKDAIYAYHFFRLLQRAKKVYLTYNNDNAGMEKSEASRFIKQLEIYSQEIHAISHQVEGMKAQVFPKKLQQVEKSPAIISQLKDLFAHGISPSALTTYIRNPIDFYQKYVLKIRESEEIEEEVSYRVYGNVVHQTLENLYKNYIGKHITAEMVQRIQKNLDQELLLQFQKQFNEEAIFRGKNLLVFEMAKNQCQRFLKNELKLVEKSEVKLVSLEEKAQINFQIKGLNTQLQLRGTADRIDQVDGVFRIIDYKTGNVQAADLRISDFDLLIEDFSKSKVFQVLFYSLIMENKLQGEIKSGIISFKNLKEGFMNYQLKSGRKTLSDSFDEHTKTTFTTLLKSLICEILNPEIPFTEKEL</sequence>
<dbReference type="Pfam" id="PF12705">
    <property type="entry name" value="PDDEXK_1"/>
    <property type="match status" value="1"/>
</dbReference>